<dbReference type="EMBL" id="ACIL03000016">
    <property type="protein sequence ID" value="ESL02363.1"/>
    <property type="molecule type" value="Genomic_DNA"/>
</dbReference>
<protein>
    <submittedName>
        <fullName evidence="7">C4-dicarboxylate anaerobic carrier</fullName>
    </submittedName>
</protein>
<evidence type="ECO:0000256" key="5">
    <source>
        <dbReference type="ARBA" id="ARBA00023136"/>
    </source>
</evidence>
<evidence type="ECO:0000256" key="4">
    <source>
        <dbReference type="ARBA" id="ARBA00022989"/>
    </source>
</evidence>
<dbReference type="GO" id="GO:0005886">
    <property type="term" value="C:plasma membrane"/>
    <property type="evidence" value="ECO:0007669"/>
    <property type="project" value="UniProtKB-SubCell"/>
</dbReference>
<evidence type="ECO:0000256" key="1">
    <source>
        <dbReference type="ARBA" id="ARBA00004651"/>
    </source>
</evidence>
<comment type="subcellular location">
    <subcellularLocation>
        <location evidence="1">Cell membrane</location>
        <topology evidence="1">Multi-pass membrane protein</topology>
    </subcellularLocation>
</comment>
<dbReference type="AlphaFoldDB" id="V2Y067"/>
<comment type="caution">
    <text evidence="7">The sequence shown here is derived from an EMBL/GenBank/DDBJ whole genome shotgun (WGS) entry which is preliminary data.</text>
</comment>
<dbReference type="Proteomes" id="UP000018227">
    <property type="component" value="Unassembled WGS sequence"/>
</dbReference>
<feature type="transmembrane region" description="Helical" evidence="6">
    <location>
        <begin position="81"/>
        <end position="102"/>
    </location>
</feature>
<feature type="transmembrane region" description="Helical" evidence="6">
    <location>
        <begin position="294"/>
        <end position="311"/>
    </location>
</feature>
<dbReference type="Pfam" id="PF03606">
    <property type="entry name" value="DcuC"/>
    <property type="match status" value="1"/>
</dbReference>
<evidence type="ECO:0000256" key="3">
    <source>
        <dbReference type="ARBA" id="ARBA00022692"/>
    </source>
</evidence>
<feature type="transmembrane region" description="Helical" evidence="6">
    <location>
        <begin position="323"/>
        <end position="343"/>
    </location>
</feature>
<dbReference type="eggNOG" id="COG1288">
    <property type="taxonomic scope" value="Bacteria"/>
</dbReference>
<keyword evidence="2" id="KW-1003">Cell membrane</keyword>
<organism evidence="7 8">
    <name type="scientific">Catonella morbi ATCC 51271</name>
    <dbReference type="NCBI Taxonomy" id="592026"/>
    <lineage>
        <taxon>Bacteria</taxon>
        <taxon>Bacillati</taxon>
        <taxon>Bacillota</taxon>
        <taxon>Clostridia</taxon>
        <taxon>Lachnospirales</taxon>
        <taxon>Lachnospiraceae</taxon>
        <taxon>Catonella</taxon>
    </lineage>
</organism>
<feature type="transmembrane region" description="Helical" evidence="6">
    <location>
        <begin position="180"/>
        <end position="199"/>
    </location>
</feature>
<feature type="transmembrane region" description="Helical" evidence="6">
    <location>
        <begin position="12"/>
        <end position="30"/>
    </location>
</feature>
<name>V2Y067_9FIRM</name>
<dbReference type="RefSeq" id="WP_023355357.1">
    <property type="nucleotide sequence ID" value="NZ_KI535369.1"/>
</dbReference>
<dbReference type="PANTHER" id="PTHR43652">
    <property type="entry name" value="BASIC AMINO ACID ANTIPORTER YFCC-RELATED"/>
    <property type="match status" value="1"/>
</dbReference>
<proteinExistence type="predicted"/>
<gene>
    <name evidence="7" type="ORF">GCWU0000282_002497</name>
</gene>
<accession>V2Y067</accession>
<keyword evidence="4 6" id="KW-1133">Transmembrane helix</keyword>
<evidence type="ECO:0000256" key="6">
    <source>
        <dbReference type="SAM" id="Phobius"/>
    </source>
</evidence>
<feature type="transmembrane region" description="Helical" evidence="6">
    <location>
        <begin position="449"/>
        <end position="469"/>
    </location>
</feature>
<feature type="transmembrane region" description="Helical" evidence="6">
    <location>
        <begin position="205"/>
        <end position="225"/>
    </location>
</feature>
<feature type="transmembrane region" description="Helical" evidence="6">
    <location>
        <begin position="150"/>
        <end position="173"/>
    </location>
</feature>
<dbReference type="PANTHER" id="PTHR43652:SF6">
    <property type="entry name" value="ARGININE REPRESSOR"/>
    <property type="match status" value="1"/>
</dbReference>
<dbReference type="OrthoDB" id="255482at2"/>
<reference evidence="7 8" key="1">
    <citation type="submission" date="2013-06" db="EMBL/GenBank/DDBJ databases">
        <authorList>
            <person name="Weinstock G."/>
            <person name="Sodergren E."/>
            <person name="Clifton S."/>
            <person name="Fulton L."/>
            <person name="Fulton B."/>
            <person name="Courtney L."/>
            <person name="Fronick C."/>
            <person name="Harrison M."/>
            <person name="Strong C."/>
            <person name="Farmer C."/>
            <person name="Delahaunty K."/>
            <person name="Markovic C."/>
            <person name="Hall O."/>
            <person name="Minx P."/>
            <person name="Tomlinson C."/>
            <person name="Mitreva M."/>
            <person name="Nelson J."/>
            <person name="Hou S."/>
            <person name="Wollam A."/>
            <person name="Pepin K.H."/>
            <person name="Johnson M."/>
            <person name="Bhonagiri V."/>
            <person name="Nash W.E."/>
            <person name="Warren W."/>
            <person name="Chinwalla A."/>
            <person name="Mardis E.R."/>
            <person name="Wilson R.K."/>
        </authorList>
    </citation>
    <scope>NUCLEOTIDE SEQUENCE [LARGE SCALE GENOMIC DNA]</scope>
    <source>
        <strain evidence="7 8">ATCC 51271</strain>
    </source>
</reference>
<dbReference type="InterPro" id="IPR051679">
    <property type="entry name" value="DASS-Related_Transporters"/>
</dbReference>
<evidence type="ECO:0000313" key="8">
    <source>
        <dbReference type="Proteomes" id="UP000018227"/>
    </source>
</evidence>
<evidence type="ECO:0000313" key="7">
    <source>
        <dbReference type="EMBL" id="ESL02363.1"/>
    </source>
</evidence>
<keyword evidence="3 6" id="KW-0812">Transmembrane</keyword>
<keyword evidence="8" id="KW-1185">Reference proteome</keyword>
<keyword evidence="5 6" id="KW-0472">Membrane</keyword>
<sequence length="471" mass="50852">MNEKKKLHLPHVITLIFVLIVFVAIMTWILPSGSFERTIVDTAAGEREVAVSGTYHTVEKVTEDGDLRQGLSQVLQAPGKGIQRGIEVIAFVFIIGGVFAIMDKTGAMTVGLKKLVKKLGNKGIILIPILMFLFGLGGSTFGMSDELAPFYLILMPIILSMGYDSVTVFLIVCGGATMGYAASTINPFSVLIAQGVAGIQGNPQLIFRMIQFVIIMAIIIGFTMFRANRIKKHPEKSVTFENDRIRRAAMNANISVDNEVFTGKQKGVLLVFIAGLALVIFGLINFGWYMNELSMVFLGMGIAMGIIGGLNERQIAEEFIEGVKGISFAAIVIGFCNGIMIVAQDGMIIDTILNAMANILEGATNFVFVGCMYVVQSLLALLVPSSSGQAALSIPIMSSLCDLHSVNPEASVTVLQYANQMTNIMSPVAGTTVAGLAICKISFGKWWKIFWKCWLVLTVVILVFCTVSAGM</sequence>
<evidence type="ECO:0000256" key="2">
    <source>
        <dbReference type="ARBA" id="ARBA00022475"/>
    </source>
</evidence>
<feature type="transmembrane region" description="Helical" evidence="6">
    <location>
        <begin position="123"/>
        <end position="144"/>
    </location>
</feature>
<dbReference type="STRING" id="592026.GCWU0000282_002497"/>
<feature type="transmembrane region" description="Helical" evidence="6">
    <location>
        <begin position="363"/>
        <end position="383"/>
    </location>
</feature>
<dbReference type="HOGENOM" id="CLU_035307_0_1_9"/>
<feature type="transmembrane region" description="Helical" evidence="6">
    <location>
        <begin position="268"/>
        <end position="288"/>
    </location>
</feature>
<dbReference type="InterPro" id="IPR018385">
    <property type="entry name" value="C4_dicarb_anaerob_car-like"/>
</dbReference>